<organism evidence="2 3">
    <name type="scientific">Bifidobacterium choerinum</name>
    <dbReference type="NCBI Taxonomy" id="35760"/>
    <lineage>
        <taxon>Bacteria</taxon>
        <taxon>Bacillati</taxon>
        <taxon>Actinomycetota</taxon>
        <taxon>Actinomycetes</taxon>
        <taxon>Bifidobacteriales</taxon>
        <taxon>Bifidobacteriaceae</taxon>
        <taxon>Bifidobacterium</taxon>
    </lineage>
</organism>
<dbReference type="InterPro" id="IPR013096">
    <property type="entry name" value="Cupin_2"/>
</dbReference>
<dbReference type="EMBL" id="CP018044">
    <property type="protein sequence ID" value="ATU20061.1"/>
    <property type="molecule type" value="Genomic_DNA"/>
</dbReference>
<evidence type="ECO:0000313" key="2">
    <source>
        <dbReference type="EMBL" id="ATU20061.1"/>
    </source>
</evidence>
<dbReference type="KEGG" id="bcho:BcFMB_02940"/>
<evidence type="ECO:0000259" key="1">
    <source>
        <dbReference type="Pfam" id="PF07883"/>
    </source>
</evidence>
<accession>A0A2D3D3S6</accession>
<feature type="domain" description="Cupin type-2" evidence="1">
    <location>
        <begin position="52"/>
        <end position="112"/>
    </location>
</feature>
<dbReference type="PANTHER" id="PTHR43698:SF1">
    <property type="entry name" value="BLL4564 PROTEIN"/>
    <property type="match status" value="1"/>
</dbReference>
<protein>
    <submittedName>
        <fullName evidence="2">Carboxymuconolactone decarboxylase</fullName>
    </submittedName>
</protein>
<name>A0A2D3D3S6_9BIFI</name>
<dbReference type="RefSeq" id="WP_099721012.1">
    <property type="nucleotide sequence ID" value="NZ_CP018044.1"/>
</dbReference>
<dbReference type="CDD" id="cd02233">
    <property type="entry name" value="cupin_HNL-like"/>
    <property type="match status" value="1"/>
</dbReference>
<dbReference type="InterPro" id="IPR011051">
    <property type="entry name" value="RmlC_Cupin_sf"/>
</dbReference>
<dbReference type="Proteomes" id="UP000229907">
    <property type="component" value="Chromosome"/>
</dbReference>
<gene>
    <name evidence="2" type="ORF">BcFMB_02940</name>
</gene>
<dbReference type="InterPro" id="IPR047263">
    <property type="entry name" value="HNL-like_cupin"/>
</dbReference>
<dbReference type="Gene3D" id="2.60.120.10">
    <property type="entry name" value="Jelly Rolls"/>
    <property type="match status" value="1"/>
</dbReference>
<sequence>MNNYPVPVGVPTAYAQSLMLPVGAPNDAYAQYFTDRSRLAPISGEQVRMANVTFDPGCINHWHIHHATKGGGQMLICVGGRGYAQIEGQEPIAMTPGTVVHIPANTKHWHGAAPGSWFSHIAIDVPGEGKSNEWLEPVDEDEYNKLA</sequence>
<proteinExistence type="predicted"/>
<reference evidence="2 3" key="1">
    <citation type="submission" date="2016-11" db="EMBL/GenBank/DDBJ databases">
        <title>complete genome sequence of Bifidobacterium choerinum strain FMB-1.</title>
        <authorList>
            <person name="Park C.-S."/>
            <person name="Jung D.-H."/>
            <person name="Choi D.-S."/>
        </authorList>
    </citation>
    <scope>NUCLEOTIDE SEQUENCE [LARGE SCALE GENOMIC DNA]</scope>
    <source>
        <strain evidence="2 3">FMB-1</strain>
    </source>
</reference>
<evidence type="ECO:0000313" key="3">
    <source>
        <dbReference type="Proteomes" id="UP000229907"/>
    </source>
</evidence>
<dbReference type="SUPFAM" id="SSF51182">
    <property type="entry name" value="RmlC-like cupins"/>
    <property type="match status" value="1"/>
</dbReference>
<dbReference type="AlphaFoldDB" id="A0A2D3D3S6"/>
<dbReference type="PANTHER" id="PTHR43698">
    <property type="entry name" value="RIBD C-TERMINAL DOMAIN CONTAINING PROTEIN"/>
    <property type="match status" value="1"/>
</dbReference>
<dbReference type="Pfam" id="PF07883">
    <property type="entry name" value="Cupin_2"/>
    <property type="match status" value="1"/>
</dbReference>
<dbReference type="InterPro" id="IPR014710">
    <property type="entry name" value="RmlC-like_jellyroll"/>
</dbReference>